<protein>
    <submittedName>
        <fullName evidence="2">Uncharacterized protein</fullName>
    </submittedName>
</protein>
<organism evidence="2 3">
    <name type="scientific">Lactuca virosa</name>
    <dbReference type="NCBI Taxonomy" id="75947"/>
    <lineage>
        <taxon>Eukaryota</taxon>
        <taxon>Viridiplantae</taxon>
        <taxon>Streptophyta</taxon>
        <taxon>Embryophyta</taxon>
        <taxon>Tracheophyta</taxon>
        <taxon>Spermatophyta</taxon>
        <taxon>Magnoliopsida</taxon>
        <taxon>eudicotyledons</taxon>
        <taxon>Gunneridae</taxon>
        <taxon>Pentapetalae</taxon>
        <taxon>asterids</taxon>
        <taxon>campanulids</taxon>
        <taxon>Asterales</taxon>
        <taxon>Asteraceae</taxon>
        <taxon>Cichorioideae</taxon>
        <taxon>Cichorieae</taxon>
        <taxon>Lactucinae</taxon>
        <taxon>Lactuca</taxon>
    </lineage>
</organism>
<sequence length="100" mass="10907">MVFTLQQSDKSPLPPAPCRSLPPLNKNTTSASHSRSVNTSFNITEQPPSRASPLSTAQIRSLLHLLPYSTIGKAMFVGKVIDEDVESFNMASKCFEENIG</sequence>
<dbReference type="EMBL" id="CAKMRJ010005523">
    <property type="protein sequence ID" value="CAH1444766.1"/>
    <property type="molecule type" value="Genomic_DNA"/>
</dbReference>
<proteinExistence type="predicted"/>
<keyword evidence="3" id="KW-1185">Reference proteome</keyword>
<reference evidence="2 3" key="1">
    <citation type="submission" date="2022-01" db="EMBL/GenBank/DDBJ databases">
        <authorList>
            <person name="Xiong W."/>
            <person name="Schranz E."/>
        </authorList>
    </citation>
    <scope>NUCLEOTIDE SEQUENCE [LARGE SCALE GENOMIC DNA]</scope>
</reference>
<dbReference type="AlphaFoldDB" id="A0AAU9P3U1"/>
<evidence type="ECO:0000313" key="3">
    <source>
        <dbReference type="Proteomes" id="UP001157418"/>
    </source>
</evidence>
<evidence type="ECO:0000256" key="1">
    <source>
        <dbReference type="SAM" id="MobiDB-lite"/>
    </source>
</evidence>
<feature type="compositionally biased region" description="Polar residues" evidence="1">
    <location>
        <begin position="1"/>
        <end position="10"/>
    </location>
</feature>
<accession>A0AAU9P3U1</accession>
<feature type="compositionally biased region" description="Polar residues" evidence="1">
    <location>
        <begin position="25"/>
        <end position="53"/>
    </location>
</feature>
<feature type="region of interest" description="Disordered" evidence="1">
    <location>
        <begin position="1"/>
        <end position="53"/>
    </location>
</feature>
<name>A0AAU9P3U1_9ASTR</name>
<evidence type="ECO:0000313" key="2">
    <source>
        <dbReference type="EMBL" id="CAH1444766.1"/>
    </source>
</evidence>
<comment type="caution">
    <text evidence="2">The sequence shown here is derived from an EMBL/GenBank/DDBJ whole genome shotgun (WGS) entry which is preliminary data.</text>
</comment>
<gene>
    <name evidence="2" type="ORF">LVIROSA_LOCUS30576</name>
</gene>
<dbReference type="Proteomes" id="UP001157418">
    <property type="component" value="Unassembled WGS sequence"/>
</dbReference>